<feature type="domain" description="LOB" evidence="2">
    <location>
        <begin position="20"/>
        <end position="121"/>
    </location>
</feature>
<reference evidence="3 4" key="1">
    <citation type="journal article" date="2022" name="Nat. Plants">
        <title>Genomes of leafy and leafless Platanthera orchids illuminate the evolution of mycoheterotrophy.</title>
        <authorList>
            <person name="Li M.H."/>
            <person name="Liu K.W."/>
            <person name="Li Z."/>
            <person name="Lu H.C."/>
            <person name="Ye Q.L."/>
            <person name="Zhang D."/>
            <person name="Wang J.Y."/>
            <person name="Li Y.F."/>
            <person name="Zhong Z.M."/>
            <person name="Liu X."/>
            <person name="Yu X."/>
            <person name="Liu D.K."/>
            <person name="Tu X.D."/>
            <person name="Liu B."/>
            <person name="Hao Y."/>
            <person name="Liao X.Y."/>
            <person name="Jiang Y.T."/>
            <person name="Sun W.H."/>
            <person name="Chen J."/>
            <person name="Chen Y.Q."/>
            <person name="Ai Y."/>
            <person name="Zhai J.W."/>
            <person name="Wu S.S."/>
            <person name="Zhou Z."/>
            <person name="Hsiao Y.Y."/>
            <person name="Wu W.L."/>
            <person name="Chen Y.Y."/>
            <person name="Lin Y.F."/>
            <person name="Hsu J.L."/>
            <person name="Li C.Y."/>
            <person name="Wang Z.W."/>
            <person name="Zhao X."/>
            <person name="Zhong W.Y."/>
            <person name="Ma X.K."/>
            <person name="Ma L."/>
            <person name="Huang J."/>
            <person name="Chen G.Z."/>
            <person name="Huang M.Z."/>
            <person name="Huang L."/>
            <person name="Peng D.H."/>
            <person name="Luo Y.B."/>
            <person name="Zou S.Q."/>
            <person name="Chen S.P."/>
            <person name="Lan S."/>
            <person name="Tsai W.C."/>
            <person name="Van de Peer Y."/>
            <person name="Liu Z.J."/>
        </authorList>
    </citation>
    <scope>NUCLEOTIDE SEQUENCE [LARGE SCALE GENOMIC DNA]</scope>
    <source>
        <strain evidence="3">Lor288</strain>
    </source>
</reference>
<evidence type="ECO:0000313" key="3">
    <source>
        <dbReference type="EMBL" id="KAK8968462.1"/>
    </source>
</evidence>
<dbReference type="PROSITE" id="PS50891">
    <property type="entry name" value="LOB"/>
    <property type="match status" value="1"/>
</dbReference>
<dbReference type="PANTHER" id="PTHR31301">
    <property type="entry name" value="LOB DOMAIN-CONTAINING PROTEIN 4-RELATED"/>
    <property type="match status" value="1"/>
</dbReference>
<dbReference type="Pfam" id="PF03195">
    <property type="entry name" value="LOB"/>
    <property type="match status" value="1"/>
</dbReference>
<organism evidence="3 4">
    <name type="scientific">Platanthera guangdongensis</name>
    <dbReference type="NCBI Taxonomy" id="2320717"/>
    <lineage>
        <taxon>Eukaryota</taxon>
        <taxon>Viridiplantae</taxon>
        <taxon>Streptophyta</taxon>
        <taxon>Embryophyta</taxon>
        <taxon>Tracheophyta</taxon>
        <taxon>Spermatophyta</taxon>
        <taxon>Magnoliopsida</taxon>
        <taxon>Liliopsida</taxon>
        <taxon>Asparagales</taxon>
        <taxon>Orchidaceae</taxon>
        <taxon>Orchidoideae</taxon>
        <taxon>Orchideae</taxon>
        <taxon>Orchidinae</taxon>
        <taxon>Platanthera</taxon>
    </lineage>
</organism>
<dbReference type="Proteomes" id="UP001412067">
    <property type="component" value="Unassembled WGS sequence"/>
</dbReference>
<sequence>MSGSFSASNIFLQSNSNGRRRCAACKYLRRRCSQDCILAPYFHHSQPERFVCVHRIFGASNVARMLEHVPTHNRAQAADTIATEAYMRMEDPVYGCTTIIARLQHEIHKAQNELAMLKAHITIHKACQQQQLQNISGQPSNQLMFPAEEAHWGMDDNGLLLPDFSPNLF</sequence>
<protein>
    <submittedName>
        <fullName evidence="3">LOB domain-containing protein 23</fullName>
    </submittedName>
</protein>
<keyword evidence="4" id="KW-1185">Reference proteome</keyword>
<accession>A0ABR2MW87</accession>
<dbReference type="PANTHER" id="PTHR31301:SF153">
    <property type="entry name" value="LOB DOMAIN-CONTAINING PROTEIN 26"/>
    <property type="match status" value="1"/>
</dbReference>
<evidence type="ECO:0000313" key="4">
    <source>
        <dbReference type="Proteomes" id="UP001412067"/>
    </source>
</evidence>
<dbReference type="InterPro" id="IPR004883">
    <property type="entry name" value="LOB"/>
</dbReference>
<proteinExistence type="inferred from homology"/>
<comment type="caution">
    <text evidence="3">The sequence shown here is derived from an EMBL/GenBank/DDBJ whole genome shotgun (WGS) entry which is preliminary data.</text>
</comment>
<gene>
    <name evidence="3" type="primary">LBD23</name>
    <name evidence="3" type="ORF">KSP40_PGU017874</name>
</gene>
<comment type="similarity">
    <text evidence="1">Belongs to the LOB domain-containing protein family.</text>
</comment>
<name>A0ABR2MW87_9ASPA</name>
<dbReference type="EMBL" id="JBBWWR010000004">
    <property type="protein sequence ID" value="KAK8968462.1"/>
    <property type="molecule type" value="Genomic_DNA"/>
</dbReference>
<evidence type="ECO:0000256" key="1">
    <source>
        <dbReference type="ARBA" id="ARBA00005474"/>
    </source>
</evidence>
<evidence type="ECO:0000259" key="2">
    <source>
        <dbReference type="PROSITE" id="PS50891"/>
    </source>
</evidence>